<dbReference type="SUPFAM" id="SSF55073">
    <property type="entry name" value="Nucleotide cyclase"/>
    <property type="match status" value="1"/>
</dbReference>
<keyword evidence="1" id="KW-0812">Transmembrane</keyword>
<feature type="transmembrane region" description="Helical" evidence="1">
    <location>
        <begin position="96"/>
        <end position="114"/>
    </location>
</feature>
<evidence type="ECO:0000259" key="2">
    <source>
        <dbReference type="PROSITE" id="PS50887"/>
    </source>
</evidence>
<dbReference type="Pfam" id="PF00990">
    <property type="entry name" value="GGDEF"/>
    <property type="match status" value="1"/>
</dbReference>
<feature type="transmembrane region" description="Helical" evidence="1">
    <location>
        <begin position="173"/>
        <end position="191"/>
    </location>
</feature>
<feature type="transmembrane region" description="Helical" evidence="1">
    <location>
        <begin position="21"/>
        <end position="42"/>
    </location>
</feature>
<dbReference type="SMART" id="SM00267">
    <property type="entry name" value="GGDEF"/>
    <property type="match status" value="1"/>
</dbReference>
<feature type="transmembrane region" description="Helical" evidence="1">
    <location>
        <begin position="148"/>
        <end position="167"/>
    </location>
</feature>
<dbReference type="InterPro" id="IPR029787">
    <property type="entry name" value="Nucleotide_cyclase"/>
</dbReference>
<organism evidence="3 4">
    <name type="scientific">Bradyrhizobium erythrophlei</name>
    <dbReference type="NCBI Taxonomy" id="1437360"/>
    <lineage>
        <taxon>Bacteria</taxon>
        <taxon>Pseudomonadati</taxon>
        <taxon>Pseudomonadota</taxon>
        <taxon>Alphaproteobacteria</taxon>
        <taxon>Hyphomicrobiales</taxon>
        <taxon>Nitrobacteraceae</taxon>
        <taxon>Bradyrhizobium</taxon>
    </lineage>
</organism>
<keyword evidence="1" id="KW-1133">Transmembrane helix</keyword>
<dbReference type="NCBIfam" id="TIGR00254">
    <property type="entry name" value="GGDEF"/>
    <property type="match status" value="1"/>
</dbReference>
<name>A0A1M5N2K4_9BRAD</name>
<dbReference type="OrthoDB" id="9812260at2"/>
<evidence type="ECO:0000313" key="3">
    <source>
        <dbReference type="EMBL" id="SHG83804.1"/>
    </source>
</evidence>
<evidence type="ECO:0000256" key="1">
    <source>
        <dbReference type="SAM" id="Phobius"/>
    </source>
</evidence>
<accession>A0A1M5N2K4</accession>
<dbReference type="InterPro" id="IPR000160">
    <property type="entry name" value="GGDEF_dom"/>
</dbReference>
<feature type="transmembrane region" description="Helical" evidence="1">
    <location>
        <begin position="54"/>
        <end position="75"/>
    </location>
</feature>
<feature type="domain" description="GGDEF" evidence="2">
    <location>
        <begin position="240"/>
        <end position="372"/>
    </location>
</feature>
<evidence type="ECO:0000313" key="4">
    <source>
        <dbReference type="Proteomes" id="UP000190675"/>
    </source>
</evidence>
<gene>
    <name evidence="3" type="ORF">SAMN05444169_4383</name>
</gene>
<dbReference type="PANTHER" id="PTHR46663:SF4">
    <property type="entry name" value="DIGUANYLATE CYCLASE DGCT-RELATED"/>
    <property type="match status" value="1"/>
</dbReference>
<dbReference type="CDD" id="cd01949">
    <property type="entry name" value="GGDEF"/>
    <property type="match status" value="1"/>
</dbReference>
<dbReference type="Gene3D" id="3.30.70.270">
    <property type="match status" value="1"/>
</dbReference>
<sequence>MSSADKMHSRTGAVPDAVYMEIIAALYGTLVPIVSMGIGQLIVGTITVRETGDMVTAVTALGVAVAFVRAFQVLAYRRRVAGKSPLDRSEAARWELPYVAGTAMTALILGLFAARSLMLNDAICSVMAIGIGFGFGAGVIVRLSLRPVIAVVNLLATSLPAIVVTFMQPDAPHIGLALMLTIYVIGSLEMVRHTYNATMNQMTLKQQFEQLARLDPLTGIFNRSILDTDLMQMMTDSKAAAVAIHAIDLDHFKAANDRFGHPVGDGLLKQVAARLKSIAGPDDLIVRMGGDEFILVQKSAPGSDAQLMAQPIVEQVSAPYRVAGHDVVIGLSIGVAISPDDGQSVDALLSSSDKALYRAKKSRGGYVLAREVPAQIPAETPPADAAAAAQMAA</sequence>
<reference evidence="3 4" key="1">
    <citation type="submission" date="2016-11" db="EMBL/GenBank/DDBJ databases">
        <authorList>
            <person name="Jaros S."/>
            <person name="Januszkiewicz K."/>
            <person name="Wedrychowicz H."/>
        </authorList>
    </citation>
    <scope>NUCLEOTIDE SEQUENCE [LARGE SCALE GENOMIC DNA]</scope>
    <source>
        <strain evidence="3 4">GAS242</strain>
    </source>
</reference>
<dbReference type="EMBL" id="LT670818">
    <property type="protein sequence ID" value="SHG83804.1"/>
    <property type="molecule type" value="Genomic_DNA"/>
</dbReference>
<dbReference type="PROSITE" id="PS50887">
    <property type="entry name" value="GGDEF"/>
    <property type="match status" value="1"/>
</dbReference>
<dbReference type="AlphaFoldDB" id="A0A1M5N2K4"/>
<dbReference type="PANTHER" id="PTHR46663">
    <property type="entry name" value="DIGUANYLATE CYCLASE DGCT-RELATED"/>
    <property type="match status" value="1"/>
</dbReference>
<dbReference type="InterPro" id="IPR052163">
    <property type="entry name" value="DGC-Regulatory_Protein"/>
</dbReference>
<proteinExistence type="predicted"/>
<feature type="transmembrane region" description="Helical" evidence="1">
    <location>
        <begin position="120"/>
        <end position="141"/>
    </location>
</feature>
<dbReference type="InterPro" id="IPR043128">
    <property type="entry name" value="Rev_trsase/Diguanyl_cyclase"/>
</dbReference>
<keyword evidence="1" id="KW-0472">Membrane</keyword>
<dbReference type="Proteomes" id="UP000190675">
    <property type="component" value="Chromosome I"/>
</dbReference>
<protein>
    <submittedName>
        <fullName evidence="3">Diguanylate cyclase</fullName>
    </submittedName>
</protein>